<organism evidence="2 3">
    <name type="scientific">Linum trigynum</name>
    <dbReference type="NCBI Taxonomy" id="586398"/>
    <lineage>
        <taxon>Eukaryota</taxon>
        <taxon>Viridiplantae</taxon>
        <taxon>Streptophyta</taxon>
        <taxon>Embryophyta</taxon>
        <taxon>Tracheophyta</taxon>
        <taxon>Spermatophyta</taxon>
        <taxon>Magnoliopsida</taxon>
        <taxon>eudicotyledons</taxon>
        <taxon>Gunneridae</taxon>
        <taxon>Pentapetalae</taxon>
        <taxon>rosids</taxon>
        <taxon>fabids</taxon>
        <taxon>Malpighiales</taxon>
        <taxon>Linaceae</taxon>
        <taxon>Linum</taxon>
    </lineage>
</organism>
<keyword evidence="1" id="KW-0472">Membrane</keyword>
<dbReference type="AlphaFoldDB" id="A0AAV2CTT1"/>
<evidence type="ECO:0000313" key="2">
    <source>
        <dbReference type="EMBL" id="CAL1359504.1"/>
    </source>
</evidence>
<keyword evidence="1" id="KW-0812">Transmembrane</keyword>
<gene>
    <name evidence="2" type="ORF">LTRI10_LOCUS6985</name>
</gene>
<reference evidence="2 3" key="1">
    <citation type="submission" date="2024-04" db="EMBL/GenBank/DDBJ databases">
        <authorList>
            <person name="Fracassetti M."/>
        </authorList>
    </citation>
    <scope>NUCLEOTIDE SEQUENCE [LARGE SCALE GENOMIC DNA]</scope>
</reference>
<keyword evidence="3" id="KW-1185">Reference proteome</keyword>
<dbReference type="Proteomes" id="UP001497516">
    <property type="component" value="Chromosome 10"/>
</dbReference>
<protein>
    <submittedName>
        <fullName evidence="2">Uncharacterized protein</fullName>
    </submittedName>
</protein>
<evidence type="ECO:0000256" key="1">
    <source>
        <dbReference type="SAM" id="Phobius"/>
    </source>
</evidence>
<feature type="transmembrane region" description="Helical" evidence="1">
    <location>
        <begin position="20"/>
        <end position="39"/>
    </location>
</feature>
<proteinExistence type="predicted"/>
<evidence type="ECO:0000313" key="3">
    <source>
        <dbReference type="Proteomes" id="UP001497516"/>
    </source>
</evidence>
<accession>A0AAV2CTT1</accession>
<dbReference type="EMBL" id="OZ034814">
    <property type="protein sequence ID" value="CAL1359504.1"/>
    <property type="molecule type" value="Genomic_DNA"/>
</dbReference>
<keyword evidence="1" id="KW-1133">Transmembrane helix</keyword>
<sequence length="113" mass="12574">MLPGRPAKSSSRLSDFTQSAATISIKVPLALIFFWSHVLQLERMSGKTLFDNEIGSHQQPGRPPTILMHSRRKVLFRSYKSELIIGDERSVVSWIVVPAMGVVIDEIAGESSH</sequence>
<name>A0AAV2CTT1_9ROSI</name>